<evidence type="ECO:0000313" key="3">
    <source>
        <dbReference type="Proteomes" id="UP000095332"/>
    </source>
</evidence>
<dbReference type="EMBL" id="CYYK01000002">
    <property type="protein sequence ID" value="CUN59804.1"/>
    <property type="molecule type" value="Genomic_DNA"/>
</dbReference>
<dbReference type="Proteomes" id="UP000095332">
    <property type="component" value="Unassembled WGS sequence"/>
</dbReference>
<accession>A0A174RK06</accession>
<sequence length="32" mass="3602">MQALSLGVSLDYKIININSSQEAPFTIFLFQL</sequence>
<organism evidence="2 3">
    <name type="scientific">Parabacteroides distasonis</name>
    <dbReference type="NCBI Taxonomy" id="823"/>
    <lineage>
        <taxon>Bacteria</taxon>
        <taxon>Pseudomonadati</taxon>
        <taxon>Bacteroidota</taxon>
        <taxon>Bacteroidia</taxon>
        <taxon>Bacteroidales</taxon>
        <taxon>Tannerellaceae</taxon>
        <taxon>Parabacteroides</taxon>
    </lineage>
</organism>
<dbReference type="EMBL" id="CZBM01000019">
    <property type="protein sequence ID" value="CUQ52346.1"/>
    <property type="molecule type" value="Genomic_DNA"/>
</dbReference>
<protein>
    <submittedName>
        <fullName evidence="2">Uncharacterized protein</fullName>
    </submittedName>
</protein>
<name>A0A174RK06_PARDI</name>
<evidence type="ECO:0000313" key="1">
    <source>
        <dbReference type="EMBL" id="CUN59804.1"/>
    </source>
</evidence>
<dbReference type="Proteomes" id="UP000095455">
    <property type="component" value="Unassembled WGS sequence"/>
</dbReference>
<evidence type="ECO:0000313" key="4">
    <source>
        <dbReference type="Proteomes" id="UP000095455"/>
    </source>
</evidence>
<dbReference type="AlphaFoldDB" id="A0A174RK06"/>
<evidence type="ECO:0000313" key="2">
    <source>
        <dbReference type="EMBL" id="CUQ52346.1"/>
    </source>
</evidence>
<reference evidence="3 4" key="1">
    <citation type="submission" date="2015-09" db="EMBL/GenBank/DDBJ databases">
        <authorList>
            <consortium name="Pathogen Informatics"/>
        </authorList>
    </citation>
    <scope>NUCLEOTIDE SEQUENCE [LARGE SCALE GENOMIC DNA]</scope>
    <source>
        <strain evidence="1 4">2789STDY5608822</strain>
        <strain evidence="2 3">2789STDY5834948</strain>
    </source>
</reference>
<proteinExistence type="predicted"/>
<gene>
    <name evidence="1" type="ORF">ERS852380_00667</name>
    <name evidence="2" type="ORF">ERS852560_03746</name>
</gene>